<dbReference type="SUPFAM" id="SSF47413">
    <property type="entry name" value="lambda repressor-like DNA-binding domains"/>
    <property type="match status" value="1"/>
</dbReference>
<dbReference type="Gene3D" id="3.40.50.2300">
    <property type="match status" value="2"/>
</dbReference>
<sequence>MSKMTIKVLAAHLGLSISTISKALKDSHEISATTKSKVLQAAAEMGYIPNPYASSLRKQKSKTIAVIIPEVSDSFFAQAINGIETVATLMQYHTLIYLSHDSFQVEKEIIKHCSNGRVDGVLISVSKQTTDTLHFDLLKKSNIPFVFFDRDLENYEAPKVLTNDFESGYLAARHLFSMGCSHPVFLSPSDSLSVCNRRYDGFVKASEEVGLINQPNNFKVVDCHQQPENITSQIIQILQKDSNIAGIIASVEDLAIHGYLACLELKLQIPNDILLIGFTSIKTADLFSPTLTTITQPAFEIGKRAATILFELIDNKGAQPSNYPVILPSTLIQRASTGNLTKKA</sequence>
<dbReference type="InterPro" id="IPR010982">
    <property type="entry name" value="Lambda_DNA-bd_dom_sf"/>
</dbReference>
<dbReference type="GO" id="GO:0000976">
    <property type="term" value="F:transcription cis-regulatory region binding"/>
    <property type="evidence" value="ECO:0007669"/>
    <property type="project" value="TreeGrafter"/>
</dbReference>
<evidence type="ECO:0000313" key="5">
    <source>
        <dbReference type="EMBL" id="QEC71732.1"/>
    </source>
</evidence>
<dbReference type="Pfam" id="PF00356">
    <property type="entry name" value="LacI"/>
    <property type="match status" value="1"/>
</dbReference>
<reference evidence="5 6" key="1">
    <citation type="journal article" date="2017" name="Int. J. Syst. Evol. Microbiol.">
        <title>Arachidicoccus ginsenosidivorans sp. nov., with ginsenoside-converting activity isolated from ginseng cultivating soil.</title>
        <authorList>
            <person name="Siddiqi M.Z."/>
            <person name="Aslam Z."/>
            <person name="Im W.T."/>
        </authorList>
    </citation>
    <scope>NUCLEOTIDE SEQUENCE [LARGE SCALE GENOMIC DNA]</scope>
    <source>
        <strain evidence="5 6">Gsoil 809</strain>
    </source>
</reference>
<dbReference type="KEGG" id="agi:FSB73_08695"/>
<evidence type="ECO:0000256" key="2">
    <source>
        <dbReference type="ARBA" id="ARBA00023125"/>
    </source>
</evidence>
<accession>A0A5B8VL93</accession>
<dbReference type="InterPro" id="IPR028082">
    <property type="entry name" value="Peripla_BP_I"/>
</dbReference>
<protein>
    <submittedName>
        <fullName evidence="5">LacI family transcriptional regulator</fullName>
    </submittedName>
</protein>
<organism evidence="5 6">
    <name type="scientific">Arachidicoccus ginsenosidivorans</name>
    <dbReference type="NCBI Taxonomy" id="496057"/>
    <lineage>
        <taxon>Bacteria</taxon>
        <taxon>Pseudomonadati</taxon>
        <taxon>Bacteroidota</taxon>
        <taxon>Chitinophagia</taxon>
        <taxon>Chitinophagales</taxon>
        <taxon>Chitinophagaceae</taxon>
        <taxon>Arachidicoccus</taxon>
    </lineage>
</organism>
<evidence type="ECO:0000256" key="1">
    <source>
        <dbReference type="ARBA" id="ARBA00023015"/>
    </source>
</evidence>
<dbReference type="InterPro" id="IPR046335">
    <property type="entry name" value="LacI/GalR-like_sensor"/>
</dbReference>
<dbReference type="SUPFAM" id="SSF53822">
    <property type="entry name" value="Periplasmic binding protein-like I"/>
    <property type="match status" value="1"/>
</dbReference>
<evidence type="ECO:0000313" key="6">
    <source>
        <dbReference type="Proteomes" id="UP000321291"/>
    </source>
</evidence>
<evidence type="ECO:0000256" key="3">
    <source>
        <dbReference type="ARBA" id="ARBA00023163"/>
    </source>
</evidence>
<dbReference type="GO" id="GO:0003700">
    <property type="term" value="F:DNA-binding transcription factor activity"/>
    <property type="evidence" value="ECO:0007669"/>
    <property type="project" value="TreeGrafter"/>
</dbReference>
<evidence type="ECO:0000259" key="4">
    <source>
        <dbReference type="PROSITE" id="PS50932"/>
    </source>
</evidence>
<keyword evidence="3" id="KW-0804">Transcription</keyword>
<dbReference type="CDD" id="cd01392">
    <property type="entry name" value="HTH_LacI"/>
    <property type="match status" value="1"/>
</dbReference>
<keyword evidence="1" id="KW-0805">Transcription regulation</keyword>
<dbReference type="Proteomes" id="UP000321291">
    <property type="component" value="Chromosome"/>
</dbReference>
<gene>
    <name evidence="5" type="ORF">FSB73_08695</name>
</gene>
<dbReference type="Pfam" id="PF13377">
    <property type="entry name" value="Peripla_BP_3"/>
    <property type="match status" value="1"/>
</dbReference>
<dbReference type="AlphaFoldDB" id="A0A5B8VL93"/>
<dbReference type="InterPro" id="IPR000843">
    <property type="entry name" value="HTH_LacI"/>
</dbReference>
<name>A0A5B8VL93_9BACT</name>
<dbReference type="PANTHER" id="PTHR30146:SF109">
    <property type="entry name" value="HTH-TYPE TRANSCRIPTIONAL REGULATOR GALS"/>
    <property type="match status" value="1"/>
</dbReference>
<keyword evidence="2" id="KW-0238">DNA-binding</keyword>
<keyword evidence="6" id="KW-1185">Reference proteome</keyword>
<dbReference type="PANTHER" id="PTHR30146">
    <property type="entry name" value="LACI-RELATED TRANSCRIPTIONAL REPRESSOR"/>
    <property type="match status" value="1"/>
</dbReference>
<proteinExistence type="predicted"/>
<feature type="domain" description="HTH lacI-type" evidence="4">
    <location>
        <begin position="4"/>
        <end position="58"/>
    </location>
</feature>
<dbReference type="PROSITE" id="PS50932">
    <property type="entry name" value="HTH_LACI_2"/>
    <property type="match status" value="1"/>
</dbReference>
<dbReference type="EMBL" id="CP042434">
    <property type="protein sequence ID" value="QEC71732.1"/>
    <property type="molecule type" value="Genomic_DNA"/>
</dbReference>
<dbReference type="SMART" id="SM00354">
    <property type="entry name" value="HTH_LACI"/>
    <property type="match status" value="1"/>
</dbReference>
<dbReference type="CDD" id="cd06267">
    <property type="entry name" value="PBP1_LacI_sugar_binding-like"/>
    <property type="match status" value="1"/>
</dbReference>
<dbReference type="Gene3D" id="1.10.260.40">
    <property type="entry name" value="lambda repressor-like DNA-binding domains"/>
    <property type="match status" value="1"/>
</dbReference>